<dbReference type="InterPro" id="IPR006829">
    <property type="entry name" value="LXG_dom"/>
</dbReference>
<dbReference type="Proteomes" id="UP000182107">
    <property type="component" value="Unassembled WGS sequence"/>
</dbReference>
<proteinExistence type="inferred from homology"/>
<evidence type="ECO:0000256" key="1">
    <source>
        <dbReference type="ARBA" id="ARBA00034117"/>
    </source>
</evidence>
<reference evidence="4 5" key="1">
    <citation type="submission" date="2016-10" db="EMBL/GenBank/DDBJ databases">
        <authorList>
            <person name="Varghese N."/>
            <person name="Submissions S."/>
        </authorList>
    </citation>
    <scope>NUCLEOTIDE SEQUENCE [LARGE SCALE GENOMIC DNA]</scope>
    <source>
        <strain evidence="4 5">Sb17</strain>
    </source>
</reference>
<dbReference type="RefSeq" id="WP_074603525.1">
    <property type="nucleotide sequence ID" value="NZ_FNMW01000002.1"/>
</dbReference>
<evidence type="ECO:0000256" key="2">
    <source>
        <dbReference type="SAM" id="Coils"/>
    </source>
</evidence>
<protein>
    <submittedName>
        <fullName evidence="4">LXG domain of WXG superfamily protein</fullName>
    </submittedName>
</protein>
<sequence length="653" mass="71696">MGFHVDLEELHKAANKLNQEASRIETQLTDAKNSVNKIITSEALQGKTGQAIYQQLNNIDAAVLVGLADTSKVLASEFSSLLSSFHSSVGETSNSAVLDEDYLNQLKDNLNNFKNQHGAQEENISSIYASISDLISLSGPQSNYDADSDTASQLLSTTIDKVTSFDSSGTAPTSADLLAAIDTEVNQVSQTTDLPYTDSQYLSFISDVNFAKGIKSVDKQLTEQEKLAKEQAEQKARKEWAKKHPVEAWLQNVNDETTKLFKWANQEVQDFNLNVPGGNYVKDQISLRLGFISKACETIGDLALGATQLGHLTVESIQWGANTLSGQKTPQWIKDDVTSAGMTILTTDIFIKQLQHGDVDAWKAVYKGIENSASQIFHNITSGNTFEIGGYLFDVATLVGPAAVGKLKYVDEASNLAKLAKTSEVASTVGKVEDGVKVGQSTYEIIQQKLIEYNTTMANFNRLRATRVVDMTQAEYDMMVDIRNAIPHPTSQTVMQKIIPIEEADNYFGENAWGIGGYITKREDVTNITNIEEAVKGLRLDYDGSKFVDADGNIITDGYVRIEFQTDQTEYIDIPFGNQDGTNLDPNPASGNGFIKSEEYTVPEYKVVNPEQQRPSVQLSEGAKVYLHIDGEDDILVGVANENGIIEYFEGIE</sequence>
<gene>
    <name evidence="4" type="ORF">SAMN05216415_1601</name>
</gene>
<evidence type="ECO:0000313" key="4">
    <source>
        <dbReference type="EMBL" id="SDW98467.1"/>
    </source>
</evidence>
<dbReference type="PROSITE" id="PS51756">
    <property type="entry name" value="LXG"/>
    <property type="match status" value="1"/>
</dbReference>
<comment type="caution">
    <text evidence="4">The sequence shown here is derived from an EMBL/GenBank/DDBJ whole genome shotgun (WGS) entry which is preliminary data.</text>
</comment>
<accession>A0AAE8HLX8</accession>
<evidence type="ECO:0000313" key="5">
    <source>
        <dbReference type="Proteomes" id="UP000182107"/>
    </source>
</evidence>
<name>A0AAE8HLX8_STREI</name>
<dbReference type="Pfam" id="PF04740">
    <property type="entry name" value="LXG"/>
    <property type="match status" value="1"/>
</dbReference>
<organism evidence="4 5">
    <name type="scientific">Streptococcus equinus</name>
    <name type="common">Streptococcus bovis</name>
    <dbReference type="NCBI Taxonomy" id="1335"/>
    <lineage>
        <taxon>Bacteria</taxon>
        <taxon>Bacillati</taxon>
        <taxon>Bacillota</taxon>
        <taxon>Bacilli</taxon>
        <taxon>Lactobacillales</taxon>
        <taxon>Streptococcaceae</taxon>
        <taxon>Streptococcus</taxon>
    </lineage>
</organism>
<evidence type="ECO:0000259" key="3">
    <source>
        <dbReference type="PROSITE" id="PS51756"/>
    </source>
</evidence>
<dbReference type="EMBL" id="FNMW01000002">
    <property type="protein sequence ID" value="SDW98467.1"/>
    <property type="molecule type" value="Genomic_DNA"/>
</dbReference>
<comment type="similarity">
    <text evidence="1">In the N-terminal section; belongs to the LXG family.</text>
</comment>
<feature type="coiled-coil region" evidence="2">
    <location>
        <begin position="7"/>
        <end position="34"/>
    </location>
</feature>
<dbReference type="AlphaFoldDB" id="A0AAE8HLX8"/>
<feature type="domain" description="LXG" evidence="3">
    <location>
        <begin position="1"/>
        <end position="234"/>
    </location>
</feature>
<keyword evidence="2" id="KW-0175">Coiled coil</keyword>